<dbReference type="SUPFAM" id="SSF48208">
    <property type="entry name" value="Six-hairpin glycosidases"/>
    <property type="match status" value="1"/>
</dbReference>
<gene>
    <name evidence="9" type="primary">bcsZ</name>
    <name evidence="9" type="ORF">SM757_22540</name>
</gene>
<evidence type="ECO:0000256" key="4">
    <source>
        <dbReference type="ARBA" id="ARBA00022801"/>
    </source>
</evidence>
<dbReference type="GO" id="GO:0008810">
    <property type="term" value="F:cellulase activity"/>
    <property type="evidence" value="ECO:0007669"/>
    <property type="project" value="UniProtKB-EC"/>
</dbReference>
<evidence type="ECO:0000313" key="10">
    <source>
        <dbReference type="Proteomes" id="UP001293718"/>
    </source>
</evidence>
<reference evidence="9 10" key="1">
    <citation type="submission" date="2023-11" db="EMBL/GenBank/DDBJ databases">
        <title>Draft genome of Azohydromonas lata strain H1 (DSM1123), a polyhydroxyalkanoate producer.</title>
        <authorList>
            <person name="Traversa D."/>
            <person name="D'Addabbo P."/>
            <person name="Pazzani C."/>
            <person name="Manzari C."/>
            <person name="Chiara M."/>
            <person name="Scrascia M."/>
        </authorList>
    </citation>
    <scope>NUCLEOTIDE SEQUENCE [LARGE SCALE GENOMIC DNA]</scope>
    <source>
        <strain evidence="9 10">H1</strain>
    </source>
</reference>
<dbReference type="Gene3D" id="1.50.10.10">
    <property type="match status" value="1"/>
</dbReference>
<evidence type="ECO:0000256" key="6">
    <source>
        <dbReference type="ARBA" id="ARBA00023295"/>
    </source>
</evidence>
<dbReference type="RefSeq" id="WP_322467130.1">
    <property type="nucleotide sequence ID" value="NZ_JAXOJX010000042.1"/>
</dbReference>
<dbReference type="InterPro" id="IPR002037">
    <property type="entry name" value="Glyco_hydro_8"/>
</dbReference>
<keyword evidence="7" id="KW-0624">Polysaccharide degradation</keyword>
<feature type="signal peptide" evidence="8">
    <location>
        <begin position="1"/>
        <end position="28"/>
    </location>
</feature>
<comment type="catalytic activity">
    <reaction evidence="1">
        <text>Endohydrolysis of (1-&gt;4)-beta-D-glucosidic linkages in cellulose, lichenin and cereal beta-D-glucans.</text>
        <dbReference type="EC" id="3.2.1.4"/>
    </reaction>
</comment>
<dbReference type="PRINTS" id="PR00735">
    <property type="entry name" value="GLHYDRLASE8"/>
</dbReference>
<comment type="similarity">
    <text evidence="2">Belongs to the glycosyl hydrolase 8 (cellulase D) family.</text>
</comment>
<dbReference type="InterPro" id="IPR012341">
    <property type="entry name" value="6hp_glycosidase-like_sf"/>
</dbReference>
<evidence type="ECO:0000256" key="8">
    <source>
        <dbReference type="SAM" id="SignalP"/>
    </source>
</evidence>
<dbReference type="Proteomes" id="UP001293718">
    <property type="component" value="Unassembled WGS sequence"/>
</dbReference>
<evidence type="ECO:0000256" key="5">
    <source>
        <dbReference type="ARBA" id="ARBA00023001"/>
    </source>
</evidence>
<organism evidence="9 10">
    <name type="scientific">Azohydromonas lata</name>
    <dbReference type="NCBI Taxonomy" id="45677"/>
    <lineage>
        <taxon>Bacteria</taxon>
        <taxon>Pseudomonadati</taxon>
        <taxon>Pseudomonadota</taxon>
        <taxon>Betaproteobacteria</taxon>
        <taxon>Burkholderiales</taxon>
        <taxon>Sphaerotilaceae</taxon>
        <taxon>Azohydromonas</taxon>
    </lineage>
</organism>
<evidence type="ECO:0000256" key="1">
    <source>
        <dbReference type="ARBA" id="ARBA00000966"/>
    </source>
</evidence>
<name>A0ABU5IKE8_9BURK</name>
<keyword evidence="7" id="KW-0119">Carbohydrate metabolism</keyword>
<keyword evidence="8" id="KW-0732">Signal</keyword>
<keyword evidence="6 9" id="KW-0326">Glycosidase</keyword>
<keyword evidence="10" id="KW-1185">Reference proteome</keyword>
<keyword evidence="5" id="KW-0136">Cellulose degradation</keyword>
<evidence type="ECO:0000313" key="9">
    <source>
        <dbReference type="EMBL" id="MDZ5459361.1"/>
    </source>
</evidence>
<dbReference type="EMBL" id="JAXOJX010000042">
    <property type="protein sequence ID" value="MDZ5459361.1"/>
    <property type="molecule type" value="Genomic_DNA"/>
</dbReference>
<dbReference type="Pfam" id="PF01270">
    <property type="entry name" value="Glyco_hydro_8"/>
    <property type="match status" value="1"/>
</dbReference>
<accession>A0ABU5IKE8</accession>
<protein>
    <recommendedName>
        <fullName evidence="3">cellulase</fullName>
        <ecNumber evidence="3">3.2.1.4</ecNumber>
    </recommendedName>
</protein>
<comment type="caution">
    <text evidence="9">The sequence shown here is derived from an EMBL/GenBank/DDBJ whole genome shotgun (WGS) entry which is preliminary data.</text>
</comment>
<evidence type="ECO:0000256" key="2">
    <source>
        <dbReference type="ARBA" id="ARBA00009209"/>
    </source>
</evidence>
<feature type="chain" id="PRO_5046749586" description="cellulase" evidence="8">
    <location>
        <begin position="29"/>
        <end position="394"/>
    </location>
</feature>
<dbReference type="EC" id="3.2.1.4" evidence="3"/>
<keyword evidence="4 9" id="KW-0378">Hydrolase</keyword>
<proteinExistence type="inferred from homology"/>
<evidence type="ECO:0000256" key="3">
    <source>
        <dbReference type="ARBA" id="ARBA00012601"/>
    </source>
</evidence>
<dbReference type="NCBIfam" id="NF008305">
    <property type="entry name" value="PRK11097.1"/>
    <property type="match status" value="1"/>
</dbReference>
<dbReference type="InterPro" id="IPR008928">
    <property type="entry name" value="6-hairpin_glycosidase_sf"/>
</dbReference>
<evidence type="ECO:0000256" key="7">
    <source>
        <dbReference type="ARBA" id="ARBA00023326"/>
    </source>
</evidence>
<sequence length="394" mass="43356">MPASRPSRLSRRRLVLAAALAPACTPLAAREACPGWPLWSAYVQKFVQDDGRVIDDQHQTRYTTSEGQAYSLFFALVANDRERFDTLLQWTDRHLAQGELGERLPGWRWGRHDDGQWTLLDANAAADADLWLAHTLFEAARLWREPRHRTLATRLLARIREQEVVEVPGLGPTVLPGPQGFRLDGGVLRLNPSYLAVHQLRGLAREDASGPWDAIAAGTPKLLAAIAPRGFVPDWTLYADKLGWHVDASSPPLGSWDAIRSCLWAGLLHADDPLKARLMHLTRGMAALLQSGKELPQQVRTDTGAPQGAAPAGFSAALLPWLQSGQRPWLLTGQLERLRSLSADGLRWPAGCTAGLVGQPPTYYDQALALFGTGFVEGRFAFDRAGRLTVAWAR</sequence>